<reference evidence="1 2" key="2">
    <citation type="journal article" date="2022" name="Mol. Ecol. Resour.">
        <title>The genomes of chicory, endive, great burdock and yacon provide insights into Asteraceae paleo-polyploidization history and plant inulin production.</title>
        <authorList>
            <person name="Fan W."/>
            <person name="Wang S."/>
            <person name="Wang H."/>
            <person name="Wang A."/>
            <person name="Jiang F."/>
            <person name="Liu H."/>
            <person name="Zhao H."/>
            <person name="Xu D."/>
            <person name="Zhang Y."/>
        </authorList>
    </citation>
    <scope>NUCLEOTIDE SEQUENCE [LARGE SCALE GENOMIC DNA]</scope>
    <source>
        <strain evidence="2">cv. Niubang</strain>
    </source>
</reference>
<dbReference type="EMBL" id="CM042055">
    <property type="protein sequence ID" value="KAI3702990.1"/>
    <property type="molecule type" value="Genomic_DNA"/>
</dbReference>
<accession>A0ACB9A052</accession>
<comment type="caution">
    <text evidence="1">The sequence shown here is derived from an EMBL/GenBank/DDBJ whole genome shotgun (WGS) entry which is preliminary data.</text>
</comment>
<organism evidence="1 2">
    <name type="scientific">Arctium lappa</name>
    <name type="common">Greater burdock</name>
    <name type="synonym">Lappa major</name>
    <dbReference type="NCBI Taxonomy" id="4217"/>
    <lineage>
        <taxon>Eukaryota</taxon>
        <taxon>Viridiplantae</taxon>
        <taxon>Streptophyta</taxon>
        <taxon>Embryophyta</taxon>
        <taxon>Tracheophyta</taxon>
        <taxon>Spermatophyta</taxon>
        <taxon>Magnoliopsida</taxon>
        <taxon>eudicotyledons</taxon>
        <taxon>Gunneridae</taxon>
        <taxon>Pentapetalae</taxon>
        <taxon>asterids</taxon>
        <taxon>campanulids</taxon>
        <taxon>Asterales</taxon>
        <taxon>Asteraceae</taxon>
        <taxon>Carduoideae</taxon>
        <taxon>Cardueae</taxon>
        <taxon>Arctiinae</taxon>
        <taxon>Arctium</taxon>
    </lineage>
</organism>
<proteinExistence type="predicted"/>
<keyword evidence="2" id="KW-1185">Reference proteome</keyword>
<sequence length="310" mass="33819">MTFKNILFISYVYTHLHFYCFLLHLKPPPTKMVGTHLSIFKPNLSRPPTTPTPSHRSTIISAVHVAQNLSYFDTIHSDIDSHLKNSITIRQPTAVFEPMHHFTFSAPKTAAAALCVAACELVGGSRQDAIVAASAIHLVHAAAYTHDHLRLTHRVWSEPGPEIPHRYGSNVELLIGDGIMPFGFELLARSMDPAGENSGKLLRVIVEITRAVGAEGMVAGQGYENGQPARRLHGCGAACGAILGGGNEEEIGRLKRYGVYVGKIQGLLSQLGESGGDKLQLLEKWRGLALKELECFESRQIERISTIVGV</sequence>
<protein>
    <submittedName>
        <fullName evidence="1">Uncharacterized protein</fullName>
    </submittedName>
</protein>
<reference evidence="2" key="1">
    <citation type="journal article" date="2022" name="Mol. Ecol. Resour.">
        <title>The genomes of chicory, endive, great burdock and yacon provide insights into Asteraceae palaeo-polyploidization history and plant inulin production.</title>
        <authorList>
            <person name="Fan W."/>
            <person name="Wang S."/>
            <person name="Wang H."/>
            <person name="Wang A."/>
            <person name="Jiang F."/>
            <person name="Liu H."/>
            <person name="Zhao H."/>
            <person name="Xu D."/>
            <person name="Zhang Y."/>
        </authorList>
    </citation>
    <scope>NUCLEOTIDE SEQUENCE [LARGE SCALE GENOMIC DNA]</scope>
    <source>
        <strain evidence="2">cv. Niubang</strain>
    </source>
</reference>
<dbReference type="Proteomes" id="UP001055879">
    <property type="component" value="Linkage Group LG09"/>
</dbReference>
<evidence type="ECO:0000313" key="2">
    <source>
        <dbReference type="Proteomes" id="UP001055879"/>
    </source>
</evidence>
<gene>
    <name evidence="1" type="ORF">L6452_28744</name>
</gene>
<evidence type="ECO:0000313" key="1">
    <source>
        <dbReference type="EMBL" id="KAI3702990.1"/>
    </source>
</evidence>
<name>A0ACB9A052_ARCLA</name>